<evidence type="ECO:0000256" key="3">
    <source>
        <dbReference type="ARBA" id="ARBA00007931"/>
    </source>
</evidence>
<dbReference type="InterPro" id="IPR008915">
    <property type="entry name" value="Peptidase_M50"/>
</dbReference>
<dbReference type="GO" id="GO:0005886">
    <property type="term" value="C:plasma membrane"/>
    <property type="evidence" value="ECO:0007669"/>
    <property type="project" value="UniProtKB-SubCell"/>
</dbReference>
<dbReference type="InterPro" id="IPR052348">
    <property type="entry name" value="Metallopeptidase_M50B"/>
</dbReference>
<reference evidence="15 16" key="1">
    <citation type="submission" date="2016-10" db="EMBL/GenBank/DDBJ databases">
        <authorList>
            <person name="de Groot N.N."/>
        </authorList>
    </citation>
    <scope>NUCLEOTIDE SEQUENCE [LARGE SCALE GENOMIC DNA]</scope>
    <source>
        <strain evidence="15 16">CGMCC 1.5070</strain>
    </source>
</reference>
<name>A0A1H8D2T5_9FIRM</name>
<evidence type="ECO:0000256" key="6">
    <source>
        <dbReference type="ARBA" id="ARBA00022692"/>
    </source>
</evidence>
<dbReference type="PANTHER" id="PTHR35864">
    <property type="entry name" value="ZINC METALLOPROTEASE MJ0611-RELATED"/>
    <property type="match status" value="1"/>
</dbReference>
<dbReference type="Proteomes" id="UP000199158">
    <property type="component" value="Unassembled WGS sequence"/>
</dbReference>
<evidence type="ECO:0000256" key="10">
    <source>
        <dbReference type="ARBA" id="ARBA00022989"/>
    </source>
</evidence>
<keyword evidence="9" id="KW-0862">Zinc</keyword>
<organism evidence="15 16">
    <name type="scientific">Hydrogenoanaerobacterium saccharovorans</name>
    <dbReference type="NCBI Taxonomy" id="474960"/>
    <lineage>
        <taxon>Bacteria</taxon>
        <taxon>Bacillati</taxon>
        <taxon>Bacillota</taxon>
        <taxon>Clostridia</taxon>
        <taxon>Eubacteriales</taxon>
        <taxon>Oscillospiraceae</taxon>
        <taxon>Hydrogenoanaerobacterium</taxon>
    </lineage>
</organism>
<dbReference type="InterPro" id="IPR044537">
    <property type="entry name" value="Rip2-like"/>
</dbReference>
<feature type="transmembrane region" description="Helical" evidence="13">
    <location>
        <begin position="12"/>
        <end position="34"/>
    </location>
</feature>
<comment type="cofactor">
    <cofactor evidence="1">
        <name>Zn(2+)</name>
        <dbReference type="ChEBI" id="CHEBI:29105"/>
    </cofactor>
</comment>
<keyword evidence="16" id="KW-1185">Reference proteome</keyword>
<keyword evidence="12 13" id="KW-0472">Membrane</keyword>
<keyword evidence="6 13" id="KW-0812">Transmembrane</keyword>
<evidence type="ECO:0000256" key="1">
    <source>
        <dbReference type="ARBA" id="ARBA00001947"/>
    </source>
</evidence>
<evidence type="ECO:0000256" key="8">
    <source>
        <dbReference type="ARBA" id="ARBA00022801"/>
    </source>
</evidence>
<evidence type="ECO:0000256" key="12">
    <source>
        <dbReference type="ARBA" id="ARBA00023136"/>
    </source>
</evidence>
<keyword evidence="4" id="KW-1003">Cell membrane</keyword>
<keyword evidence="8" id="KW-0378">Hydrolase</keyword>
<evidence type="ECO:0000259" key="14">
    <source>
        <dbReference type="Pfam" id="PF02163"/>
    </source>
</evidence>
<evidence type="ECO:0000256" key="9">
    <source>
        <dbReference type="ARBA" id="ARBA00022833"/>
    </source>
</evidence>
<evidence type="ECO:0000256" key="13">
    <source>
        <dbReference type="SAM" id="Phobius"/>
    </source>
</evidence>
<dbReference type="PANTHER" id="PTHR35864:SF1">
    <property type="entry name" value="ZINC METALLOPROTEASE YWHC-RELATED"/>
    <property type="match status" value="1"/>
</dbReference>
<dbReference type="GO" id="GO:0046872">
    <property type="term" value="F:metal ion binding"/>
    <property type="evidence" value="ECO:0007669"/>
    <property type="project" value="UniProtKB-KW"/>
</dbReference>
<feature type="transmembrane region" description="Helical" evidence="13">
    <location>
        <begin position="86"/>
        <end position="110"/>
    </location>
</feature>
<evidence type="ECO:0000256" key="11">
    <source>
        <dbReference type="ARBA" id="ARBA00023049"/>
    </source>
</evidence>
<evidence type="ECO:0000313" key="15">
    <source>
        <dbReference type="EMBL" id="SEN01741.1"/>
    </source>
</evidence>
<feature type="transmembrane region" description="Helical" evidence="13">
    <location>
        <begin position="122"/>
        <end position="147"/>
    </location>
</feature>
<gene>
    <name evidence="15" type="ORF">SAMN05216180_2490</name>
</gene>
<evidence type="ECO:0000256" key="2">
    <source>
        <dbReference type="ARBA" id="ARBA00004651"/>
    </source>
</evidence>
<dbReference type="STRING" id="474960.SAMN05216180_2490"/>
<comment type="similarity">
    <text evidence="3">Belongs to the peptidase M50B family.</text>
</comment>
<dbReference type="GO" id="GO:0006508">
    <property type="term" value="P:proteolysis"/>
    <property type="evidence" value="ECO:0007669"/>
    <property type="project" value="UniProtKB-KW"/>
</dbReference>
<evidence type="ECO:0000256" key="5">
    <source>
        <dbReference type="ARBA" id="ARBA00022670"/>
    </source>
</evidence>
<dbReference type="CDD" id="cd06158">
    <property type="entry name" value="S2P-M50_like_1"/>
    <property type="match status" value="1"/>
</dbReference>
<evidence type="ECO:0000256" key="4">
    <source>
        <dbReference type="ARBA" id="ARBA00022475"/>
    </source>
</evidence>
<evidence type="ECO:0000256" key="7">
    <source>
        <dbReference type="ARBA" id="ARBA00022723"/>
    </source>
</evidence>
<dbReference type="GO" id="GO:0008237">
    <property type="term" value="F:metallopeptidase activity"/>
    <property type="evidence" value="ECO:0007669"/>
    <property type="project" value="UniProtKB-KW"/>
</dbReference>
<sequence>MRLSLQSMFIRLVMLLAIMPIHEYAHALVAYKLGDNTARFNGRMTLNPMAHLDLFGSIAFILAGFGWGKPVPIYGSNLRKPKRDMALVALAGPVSNVLLGTILVIVYKVLGVVFMQVGFTTGLARAILVIIFTLAQTSVYWAVFNLIPVPPLDGSRLLEYILPHSIYYKIEYYQRYIYIALLVLLFSGILMGPIVFVSNFIMKFILFITSPLDLLLNLFL</sequence>
<dbReference type="EMBL" id="FOCG01000002">
    <property type="protein sequence ID" value="SEN01741.1"/>
    <property type="molecule type" value="Genomic_DNA"/>
</dbReference>
<feature type="domain" description="Peptidase M50" evidence="14">
    <location>
        <begin position="124"/>
        <end position="185"/>
    </location>
</feature>
<dbReference type="AlphaFoldDB" id="A0A1H8D2T5"/>
<proteinExistence type="inferred from homology"/>
<keyword evidence="10 13" id="KW-1133">Transmembrane helix</keyword>
<protein>
    <submittedName>
        <fullName evidence="15">Zn-dependent protease (Includes SpoIVFB)</fullName>
    </submittedName>
</protein>
<keyword evidence="5 15" id="KW-0645">Protease</keyword>
<keyword evidence="7" id="KW-0479">Metal-binding</keyword>
<dbReference type="RefSeq" id="WP_092755636.1">
    <property type="nucleotide sequence ID" value="NZ_FOCG01000002.1"/>
</dbReference>
<evidence type="ECO:0000313" key="16">
    <source>
        <dbReference type="Proteomes" id="UP000199158"/>
    </source>
</evidence>
<feature type="transmembrane region" description="Helical" evidence="13">
    <location>
        <begin position="176"/>
        <end position="194"/>
    </location>
</feature>
<dbReference type="OrthoDB" id="9800627at2"/>
<dbReference type="Pfam" id="PF02163">
    <property type="entry name" value="Peptidase_M50"/>
    <property type="match status" value="1"/>
</dbReference>
<accession>A0A1H8D2T5</accession>
<feature type="transmembrane region" description="Helical" evidence="13">
    <location>
        <begin position="54"/>
        <end position="74"/>
    </location>
</feature>
<comment type="subcellular location">
    <subcellularLocation>
        <location evidence="2">Cell membrane</location>
        <topology evidence="2">Multi-pass membrane protein</topology>
    </subcellularLocation>
</comment>
<keyword evidence="11" id="KW-0482">Metalloprotease</keyword>